<organism evidence="12 13">
    <name type="scientific">Fusibacter ferrireducens</name>
    <dbReference type="NCBI Taxonomy" id="2785058"/>
    <lineage>
        <taxon>Bacteria</taxon>
        <taxon>Bacillati</taxon>
        <taxon>Bacillota</taxon>
        <taxon>Clostridia</taxon>
        <taxon>Eubacteriales</taxon>
        <taxon>Eubacteriales Family XII. Incertae Sedis</taxon>
        <taxon>Fusibacter</taxon>
    </lineage>
</organism>
<evidence type="ECO:0000256" key="1">
    <source>
        <dbReference type="ARBA" id="ARBA00001771"/>
    </source>
</evidence>
<dbReference type="Gene3D" id="3.40.1190.20">
    <property type="match status" value="1"/>
</dbReference>
<evidence type="ECO:0000313" key="13">
    <source>
        <dbReference type="Proteomes" id="UP000614200"/>
    </source>
</evidence>
<dbReference type="RefSeq" id="WP_194701402.1">
    <property type="nucleotide sequence ID" value="NZ_JADKNH010000004.1"/>
</dbReference>
<comment type="pathway">
    <text evidence="3">Cofactor biosynthesis; thiamine diphosphate biosynthesis; 4-methyl-5-(2-phosphoethyl)-thiazole from 5-(2-hydroxyethyl)-4-methylthiazole: step 1/1.</text>
</comment>
<evidence type="ECO:0000256" key="6">
    <source>
        <dbReference type="ARBA" id="ARBA00022723"/>
    </source>
</evidence>
<dbReference type="GO" id="GO:0016301">
    <property type="term" value="F:kinase activity"/>
    <property type="evidence" value="ECO:0007669"/>
    <property type="project" value="UniProtKB-KW"/>
</dbReference>
<keyword evidence="8 12" id="KW-0418">Kinase</keyword>
<keyword evidence="11" id="KW-0784">Thiamine biosynthesis</keyword>
<comment type="catalytic activity">
    <reaction evidence="1">
        <text>5-(2-hydroxyethyl)-4-methylthiazole + ATP = 4-methyl-5-(2-phosphooxyethyl)-thiazole + ADP + H(+)</text>
        <dbReference type="Rhea" id="RHEA:24212"/>
        <dbReference type="ChEBI" id="CHEBI:15378"/>
        <dbReference type="ChEBI" id="CHEBI:17957"/>
        <dbReference type="ChEBI" id="CHEBI:30616"/>
        <dbReference type="ChEBI" id="CHEBI:58296"/>
        <dbReference type="ChEBI" id="CHEBI:456216"/>
        <dbReference type="EC" id="2.7.1.50"/>
    </reaction>
</comment>
<evidence type="ECO:0000256" key="4">
    <source>
        <dbReference type="ARBA" id="ARBA00012129"/>
    </source>
</evidence>
<sequence length="262" mass="28370">MITLKKNIHLITNDVTKQFVADTVAAVGASPIMSETPEEYAAIYSKIDAAVINLGMVNLEKQKVIHAACSEAQVHGVPLVIDLVGIHFSAYRKTFALELLSQYDFQVIKGNYDEITVLDSNAQFESFDASNPIALKTIQLISNQYPKAIIVATGKIDYVCQRGHVRSVSGGSPLLPKVSGTGCVLSGLLGVCIANASHTNPFYESQSSNADTNVSLMTLSQIEDMCKAYKSASIRAEISSQHRLGQFKIDLISEISEIEVSI</sequence>
<evidence type="ECO:0000256" key="3">
    <source>
        <dbReference type="ARBA" id="ARBA00004868"/>
    </source>
</evidence>
<keyword evidence="7" id="KW-0547">Nucleotide-binding</keyword>
<dbReference type="Pfam" id="PF02110">
    <property type="entry name" value="HK"/>
    <property type="match status" value="1"/>
</dbReference>
<dbReference type="EMBL" id="JADKNH010000004">
    <property type="protein sequence ID" value="MBF4693175.1"/>
    <property type="molecule type" value="Genomic_DNA"/>
</dbReference>
<comment type="cofactor">
    <cofactor evidence="2">
        <name>Mg(2+)</name>
        <dbReference type="ChEBI" id="CHEBI:18420"/>
    </cofactor>
</comment>
<gene>
    <name evidence="12" type="ORF">ISU02_08585</name>
</gene>
<keyword evidence="10" id="KW-0460">Magnesium</keyword>
<keyword evidence="13" id="KW-1185">Reference proteome</keyword>
<evidence type="ECO:0000256" key="8">
    <source>
        <dbReference type="ARBA" id="ARBA00022777"/>
    </source>
</evidence>
<evidence type="ECO:0000256" key="5">
    <source>
        <dbReference type="ARBA" id="ARBA00022679"/>
    </source>
</evidence>
<evidence type="ECO:0000256" key="2">
    <source>
        <dbReference type="ARBA" id="ARBA00001946"/>
    </source>
</evidence>
<dbReference type="InterPro" id="IPR029056">
    <property type="entry name" value="Ribokinase-like"/>
</dbReference>
<dbReference type="PRINTS" id="PR01099">
    <property type="entry name" value="HYETHTZKNASE"/>
</dbReference>
<evidence type="ECO:0000256" key="11">
    <source>
        <dbReference type="ARBA" id="ARBA00022977"/>
    </source>
</evidence>
<dbReference type="Proteomes" id="UP000614200">
    <property type="component" value="Unassembled WGS sequence"/>
</dbReference>
<dbReference type="InterPro" id="IPR000417">
    <property type="entry name" value="Hyethyz_kinase"/>
</dbReference>
<evidence type="ECO:0000313" key="12">
    <source>
        <dbReference type="EMBL" id="MBF4693175.1"/>
    </source>
</evidence>
<keyword evidence="6" id="KW-0479">Metal-binding</keyword>
<name>A0ABR9ZRT8_9FIRM</name>
<dbReference type="SUPFAM" id="SSF53613">
    <property type="entry name" value="Ribokinase-like"/>
    <property type="match status" value="1"/>
</dbReference>
<reference evidence="12 13" key="1">
    <citation type="submission" date="2020-11" db="EMBL/GenBank/DDBJ databases">
        <title>Fusibacter basophilias sp. nov.</title>
        <authorList>
            <person name="Qiu D."/>
        </authorList>
    </citation>
    <scope>NUCLEOTIDE SEQUENCE [LARGE SCALE GENOMIC DNA]</scope>
    <source>
        <strain evidence="12 13">Q10-2</strain>
    </source>
</reference>
<keyword evidence="5" id="KW-0808">Transferase</keyword>
<evidence type="ECO:0000256" key="9">
    <source>
        <dbReference type="ARBA" id="ARBA00022840"/>
    </source>
</evidence>
<evidence type="ECO:0000256" key="10">
    <source>
        <dbReference type="ARBA" id="ARBA00022842"/>
    </source>
</evidence>
<protein>
    <recommendedName>
        <fullName evidence="4">hydroxyethylthiazole kinase</fullName>
        <ecNumber evidence="4">2.7.1.50</ecNumber>
    </recommendedName>
</protein>
<evidence type="ECO:0000256" key="7">
    <source>
        <dbReference type="ARBA" id="ARBA00022741"/>
    </source>
</evidence>
<accession>A0ABR9ZRT8</accession>
<dbReference type="EC" id="2.7.1.50" evidence="4"/>
<comment type="caution">
    <text evidence="12">The sequence shown here is derived from an EMBL/GenBank/DDBJ whole genome shotgun (WGS) entry which is preliminary data.</text>
</comment>
<keyword evidence="9" id="KW-0067">ATP-binding</keyword>
<proteinExistence type="predicted"/>